<feature type="binding site" evidence="6">
    <location>
        <position position="99"/>
    </location>
    <ligand>
        <name>Zn(2+)</name>
        <dbReference type="ChEBI" id="CHEBI:29105"/>
    </ligand>
</feature>
<accession>A0A0P7C8T5</accession>
<evidence type="ECO:0000313" key="8">
    <source>
        <dbReference type="EMBL" id="KPM50137.1"/>
    </source>
</evidence>
<evidence type="ECO:0000256" key="3">
    <source>
        <dbReference type="ARBA" id="ARBA00022833"/>
    </source>
</evidence>
<dbReference type="GO" id="GO:0030091">
    <property type="term" value="P:protein repair"/>
    <property type="evidence" value="ECO:0007669"/>
    <property type="project" value="InterPro"/>
</dbReference>
<comment type="caution">
    <text evidence="8">The sequence shown here is derived from an EMBL/GenBank/DDBJ whole genome shotgun (WGS) entry which is preliminary data.</text>
</comment>
<evidence type="ECO:0000256" key="4">
    <source>
        <dbReference type="ARBA" id="ARBA00023002"/>
    </source>
</evidence>
<dbReference type="PANTHER" id="PTHR10173">
    <property type="entry name" value="METHIONINE SULFOXIDE REDUCTASE"/>
    <property type="match status" value="1"/>
</dbReference>
<proteinExistence type="inferred from homology"/>
<evidence type="ECO:0000313" key="9">
    <source>
        <dbReference type="Proteomes" id="UP000050454"/>
    </source>
</evidence>
<feature type="binding site" evidence="6">
    <location>
        <position position="96"/>
    </location>
    <ligand>
        <name>Zn(2+)</name>
        <dbReference type="ChEBI" id="CHEBI:29105"/>
    </ligand>
</feature>
<dbReference type="GO" id="GO:0033743">
    <property type="term" value="F:peptide-methionine (R)-S-oxide reductase activity"/>
    <property type="evidence" value="ECO:0007669"/>
    <property type="project" value="UniProtKB-UniRule"/>
</dbReference>
<keyword evidence="4 6" id="KW-0560">Oxidoreductase</keyword>
<comment type="cofactor">
    <cofactor evidence="6">
        <name>Zn(2+)</name>
        <dbReference type="ChEBI" id="CHEBI:29105"/>
    </cofactor>
    <text evidence="6">Binds 1 zinc ion per subunit. The zinc ion is important for the structural integrity of the protein.</text>
</comment>
<dbReference type="InterPro" id="IPR002579">
    <property type="entry name" value="Met_Sox_Rdtase_MsrB_dom"/>
</dbReference>
<sequence>MEEVTKTDAEWKNQLNDLQYRVARQAGTERAFTGIYWDNKKEGIYNCIGCGLPLFDSKTKYKSGTGWPSYYQPIDPCNVKIIRDTSLGMVREEVVCARCDSHLGHVFPDGPKPTGLRYCMNSASLTFVEK</sequence>
<keyword evidence="3 6" id="KW-0862">Zinc</keyword>
<dbReference type="FunFam" id="2.170.150.20:FF:000001">
    <property type="entry name" value="Peptide methionine sulfoxide reductase MsrB"/>
    <property type="match status" value="1"/>
</dbReference>
<name>A0A0P7C8T5_9BACT</name>
<dbReference type="STRING" id="1605367.AFM12_03240"/>
<evidence type="ECO:0000259" key="7">
    <source>
        <dbReference type="PROSITE" id="PS51790"/>
    </source>
</evidence>
<dbReference type="AlphaFoldDB" id="A0A0P7C8T5"/>
<comment type="similarity">
    <text evidence="1 6">Belongs to the MsrB Met sulfoxide reductase family.</text>
</comment>
<dbReference type="PATRIC" id="fig|1605367.3.peg.1989"/>
<dbReference type="SUPFAM" id="SSF51316">
    <property type="entry name" value="Mss4-like"/>
    <property type="match status" value="1"/>
</dbReference>
<keyword evidence="9" id="KW-1185">Reference proteome</keyword>
<dbReference type="Pfam" id="PF01641">
    <property type="entry name" value="SelR"/>
    <property type="match status" value="1"/>
</dbReference>
<feature type="domain" description="MsrB" evidence="7">
    <location>
        <begin position="8"/>
        <end position="130"/>
    </location>
</feature>
<gene>
    <name evidence="6" type="primary">msrB</name>
    <name evidence="8" type="ORF">AFM12_03240</name>
</gene>
<evidence type="ECO:0000256" key="5">
    <source>
        <dbReference type="ARBA" id="ARBA00048488"/>
    </source>
</evidence>
<feature type="binding site" evidence="6">
    <location>
        <position position="50"/>
    </location>
    <ligand>
        <name>Zn(2+)</name>
        <dbReference type="ChEBI" id="CHEBI:29105"/>
    </ligand>
</feature>
<dbReference type="InterPro" id="IPR011057">
    <property type="entry name" value="Mss4-like_sf"/>
</dbReference>
<dbReference type="Gene3D" id="2.170.150.20">
    <property type="entry name" value="Peptide methionine sulfoxide reductase"/>
    <property type="match status" value="1"/>
</dbReference>
<feature type="binding site" evidence="6">
    <location>
        <position position="47"/>
    </location>
    <ligand>
        <name>Zn(2+)</name>
        <dbReference type="ChEBI" id="CHEBI:29105"/>
    </ligand>
</feature>
<reference evidence="8 9" key="1">
    <citation type="submission" date="2015-07" db="EMBL/GenBank/DDBJ databases">
        <title>The draft genome sequence of Leadbetterella sp. JN14-9.</title>
        <authorList>
            <person name="Liu Y."/>
            <person name="Du J."/>
            <person name="Shao Z."/>
        </authorList>
    </citation>
    <scope>NUCLEOTIDE SEQUENCE [LARGE SCALE GENOMIC DNA]</scope>
    <source>
        <strain evidence="8 9">JN14-9</strain>
    </source>
</reference>
<feature type="active site" description="Nucleophile" evidence="6">
    <location>
        <position position="119"/>
    </location>
</feature>
<comment type="catalytic activity">
    <reaction evidence="5 6">
        <text>L-methionyl-[protein] + [thioredoxin]-disulfide + H2O = L-methionyl-(R)-S-oxide-[protein] + [thioredoxin]-dithiol</text>
        <dbReference type="Rhea" id="RHEA:24164"/>
        <dbReference type="Rhea" id="RHEA-COMP:10698"/>
        <dbReference type="Rhea" id="RHEA-COMP:10700"/>
        <dbReference type="Rhea" id="RHEA-COMP:12313"/>
        <dbReference type="Rhea" id="RHEA-COMP:12314"/>
        <dbReference type="ChEBI" id="CHEBI:15377"/>
        <dbReference type="ChEBI" id="CHEBI:16044"/>
        <dbReference type="ChEBI" id="CHEBI:29950"/>
        <dbReference type="ChEBI" id="CHEBI:45764"/>
        <dbReference type="ChEBI" id="CHEBI:50058"/>
        <dbReference type="EC" id="1.8.4.12"/>
    </reaction>
</comment>
<keyword evidence="2 6" id="KW-0479">Metal-binding</keyword>
<dbReference type="PROSITE" id="PS51790">
    <property type="entry name" value="MSRB"/>
    <property type="match status" value="1"/>
</dbReference>
<protein>
    <recommendedName>
        <fullName evidence="6">Peptide methionine sulfoxide reductase MsrB</fullName>
        <ecNumber evidence="6">1.8.4.12</ecNumber>
    </recommendedName>
    <alternativeName>
        <fullName evidence="6">Peptide-methionine (R)-S-oxide reductase</fullName>
    </alternativeName>
</protein>
<dbReference type="PANTHER" id="PTHR10173:SF52">
    <property type="entry name" value="METHIONINE-R-SULFOXIDE REDUCTASE B1"/>
    <property type="match status" value="1"/>
</dbReference>
<evidence type="ECO:0000256" key="6">
    <source>
        <dbReference type="HAMAP-Rule" id="MF_01400"/>
    </source>
</evidence>
<dbReference type="GO" id="GO:0005737">
    <property type="term" value="C:cytoplasm"/>
    <property type="evidence" value="ECO:0007669"/>
    <property type="project" value="TreeGrafter"/>
</dbReference>
<evidence type="ECO:0000256" key="2">
    <source>
        <dbReference type="ARBA" id="ARBA00022723"/>
    </source>
</evidence>
<evidence type="ECO:0000256" key="1">
    <source>
        <dbReference type="ARBA" id="ARBA00007174"/>
    </source>
</evidence>
<dbReference type="HAMAP" id="MF_01400">
    <property type="entry name" value="MsrB"/>
    <property type="match status" value="1"/>
</dbReference>
<dbReference type="Proteomes" id="UP000050454">
    <property type="component" value="Unassembled WGS sequence"/>
</dbReference>
<organism evidence="8 9">
    <name type="scientific">Jiulongibacter sediminis</name>
    <dbReference type="NCBI Taxonomy" id="1605367"/>
    <lineage>
        <taxon>Bacteria</taxon>
        <taxon>Pseudomonadati</taxon>
        <taxon>Bacteroidota</taxon>
        <taxon>Cytophagia</taxon>
        <taxon>Cytophagales</taxon>
        <taxon>Leadbetterellaceae</taxon>
        <taxon>Jiulongibacter</taxon>
    </lineage>
</organism>
<dbReference type="NCBIfam" id="TIGR00357">
    <property type="entry name" value="peptide-methionine (R)-S-oxide reductase MsrB"/>
    <property type="match status" value="1"/>
</dbReference>
<dbReference type="InterPro" id="IPR028427">
    <property type="entry name" value="Met_Sox_Rdtase_MsrB"/>
</dbReference>
<dbReference type="GO" id="GO:0006979">
    <property type="term" value="P:response to oxidative stress"/>
    <property type="evidence" value="ECO:0007669"/>
    <property type="project" value="InterPro"/>
</dbReference>
<dbReference type="EC" id="1.8.4.12" evidence="6"/>
<dbReference type="GO" id="GO:0008270">
    <property type="term" value="F:zinc ion binding"/>
    <property type="evidence" value="ECO:0007669"/>
    <property type="project" value="UniProtKB-UniRule"/>
</dbReference>
<dbReference type="EMBL" id="LGTQ01000005">
    <property type="protein sequence ID" value="KPM50137.1"/>
    <property type="molecule type" value="Genomic_DNA"/>
</dbReference>